<dbReference type="Ensembl" id="ENSGALT00010033748.1">
    <property type="protein sequence ID" value="ENSGALP00010019862.1"/>
    <property type="gene ID" value="ENSGALG00010014065.1"/>
</dbReference>
<reference evidence="2" key="2">
    <citation type="submission" date="2020-11" db="EMBL/GenBank/DDBJ databases">
        <title>Gallus gallus (Chicken) genome, bGalGal1, GRCg7b, maternal haplotype autosomes + Z &amp; W.</title>
        <authorList>
            <person name="Warren W."/>
            <person name="Formenti G."/>
            <person name="Fedrigo O."/>
            <person name="Haase B."/>
            <person name="Mountcastle J."/>
            <person name="Balacco J."/>
            <person name="Tracey A."/>
            <person name="Schneider V."/>
            <person name="Okimoto R."/>
            <person name="Cheng H."/>
            <person name="Hawken R."/>
            <person name="Howe K."/>
            <person name="Jarvis E.D."/>
        </authorList>
    </citation>
    <scope>NUCLEOTIDE SEQUENCE [LARGE SCALE GENOMIC DNA]</scope>
    <source>
        <strain evidence="2">Broiler</strain>
    </source>
</reference>
<protein>
    <submittedName>
        <fullName evidence="1 2">CHUNK-1 protein</fullName>
    </submittedName>
</protein>
<evidence type="ECO:0000313" key="1">
    <source>
        <dbReference type="EMBL" id="CAB52434.1"/>
    </source>
</evidence>
<dbReference type="PaxDb" id="9031-ENSGALP00000021213"/>
<dbReference type="VEuPathDB" id="HostDB:geneid_395640"/>
<name>Q9PW10_CHICK</name>
<proteinExistence type="evidence at transcript level"/>
<gene>
    <name evidence="1" type="primary">chunk-1</name>
    <name evidence="2" type="synonym">CHUNK-1</name>
</gene>
<dbReference type="HOGENOM" id="CLU_903021_0_0_1"/>
<reference evidence="2" key="3">
    <citation type="submission" date="2025-05" db="UniProtKB">
        <authorList>
            <consortium name="Ensembl"/>
        </authorList>
    </citation>
    <scope>IDENTIFICATION</scope>
    <source>
        <strain evidence="2">broiler</strain>
    </source>
</reference>
<evidence type="ECO:0000313" key="2">
    <source>
        <dbReference type="Ensembl" id="ENSGALP00010019862.1"/>
    </source>
</evidence>
<organism evidence="1">
    <name type="scientific">Gallus gallus</name>
    <name type="common">Chicken</name>
    <dbReference type="NCBI Taxonomy" id="9031"/>
    <lineage>
        <taxon>Eukaryota</taxon>
        <taxon>Metazoa</taxon>
        <taxon>Chordata</taxon>
        <taxon>Craniata</taxon>
        <taxon>Vertebrata</taxon>
        <taxon>Euteleostomi</taxon>
        <taxon>Archelosauria</taxon>
        <taxon>Archosauria</taxon>
        <taxon>Dinosauria</taxon>
        <taxon>Saurischia</taxon>
        <taxon>Theropoda</taxon>
        <taxon>Coelurosauria</taxon>
        <taxon>Aves</taxon>
        <taxon>Neognathae</taxon>
        <taxon>Galloanserae</taxon>
        <taxon>Galliformes</taxon>
        <taxon>Phasianidae</taxon>
        <taxon>Phasianinae</taxon>
        <taxon>Gallus</taxon>
    </lineage>
</organism>
<dbReference type="OMA" id="HEEGMEA"/>
<dbReference type="CTD" id="395640"/>
<evidence type="ECO:0000313" key="3">
    <source>
        <dbReference type="Proteomes" id="UP000000539"/>
    </source>
</evidence>
<dbReference type="RefSeq" id="NP_990167.1">
    <property type="nucleotide sequence ID" value="NM_204836.1"/>
</dbReference>
<dbReference type="Bgee" id="ENSGALG00000013008">
    <property type="expression patterns" value="Expressed in granulocyte"/>
</dbReference>
<dbReference type="Proteomes" id="UP000000539">
    <property type="component" value="Chromosome 1"/>
</dbReference>
<sequence>MRQNLLLRYKCKTQNVIDELVKYPLSTLSCSQKGTFLSSRILEVFFLRLRVLAGSIFGLIKGPQICSDVHKSRSPYRHRGEGDAESSEKSVEANMSSRHLWEADLHKECSLNQSCPYSSGKPCPPRKHENLGSRNRISAHCAGVSVRSPNINSSVRIPEFTCTRCLSHRMSPSLHRLCIHQLWQAVKKMLTSLAKSFSLFLTTCATHSFQPQWFPFSLPLPPPCMDPQFFISHTPLLFLFFTRIPTVSISLSLSHTYVLLGRAQSGKHEEGMEAVRYKHSHSLDSVWRDFELSCRSGFMSYSVYLLIS</sequence>
<dbReference type="GeneID" id="395640"/>
<dbReference type="OrthoDB" id="10423671at2759"/>
<dbReference type="EMBL" id="AJ131560">
    <property type="protein sequence ID" value="CAB52434.1"/>
    <property type="molecule type" value="mRNA"/>
</dbReference>
<dbReference type="Ensembl" id="ENSGALT00010033757.1">
    <property type="protein sequence ID" value="ENSGALP00010019865.1"/>
    <property type="gene ID" value="ENSGALG00010014065.1"/>
</dbReference>
<accession>Q9PW10</accession>
<dbReference type="KEGG" id="gga:395640"/>
<reference evidence="1" key="1">
    <citation type="journal article" date="1999" name="Anim. Genet.">
        <title>A novel integral membrane protein is differentially expressed in the chick growth plate and maps to chromosome 1.</title>
        <authorList>
            <person name="Lester D.H."/>
            <person name="Farquharson C."/>
            <person name="Paton I.R."/>
            <person name="Seawright E."/>
            <person name="Jefferies D."/>
            <person name="Whitehead C.C."/>
            <person name="Burt D.W."/>
            <person name="Houston B."/>
        </authorList>
    </citation>
    <scope>NUCLEOTIDE SEQUENCE</scope>
</reference>
<keyword evidence="3" id="KW-1185">Reference proteome</keyword>
<dbReference type="AlphaFoldDB" id="Q9PW10"/>